<evidence type="ECO:0000313" key="9">
    <source>
        <dbReference type="EMBL" id="KAL3817070.1"/>
    </source>
</evidence>
<dbReference type="InterPro" id="IPR000719">
    <property type="entry name" value="Prot_kinase_dom"/>
</dbReference>
<feature type="signal peptide" evidence="7">
    <location>
        <begin position="1"/>
        <end position="27"/>
    </location>
</feature>
<evidence type="ECO:0000256" key="5">
    <source>
        <dbReference type="ARBA" id="ARBA00022840"/>
    </source>
</evidence>
<feature type="region of interest" description="Disordered" evidence="6">
    <location>
        <begin position="37"/>
        <end position="96"/>
    </location>
</feature>
<dbReference type="Pfam" id="PF00069">
    <property type="entry name" value="Pkinase"/>
    <property type="match status" value="1"/>
</dbReference>
<dbReference type="InterPro" id="IPR011009">
    <property type="entry name" value="Kinase-like_dom_sf"/>
</dbReference>
<feature type="compositionally biased region" description="Low complexity" evidence="6">
    <location>
        <begin position="315"/>
        <end position="331"/>
    </location>
</feature>
<dbReference type="AlphaFoldDB" id="A0ABD3RXW3"/>
<feature type="chain" id="PRO_5044848222" description="Protein kinase domain-containing protein" evidence="7">
    <location>
        <begin position="28"/>
        <end position="831"/>
    </location>
</feature>
<keyword evidence="1" id="KW-0723">Serine/threonine-protein kinase</keyword>
<evidence type="ECO:0000259" key="8">
    <source>
        <dbReference type="PROSITE" id="PS50011"/>
    </source>
</evidence>
<dbReference type="PANTHER" id="PTHR24345:SF91">
    <property type="entry name" value="SERINE_THREONINE-PROTEIN KINASE PLK4"/>
    <property type="match status" value="1"/>
</dbReference>
<evidence type="ECO:0000313" key="10">
    <source>
        <dbReference type="Proteomes" id="UP001530377"/>
    </source>
</evidence>
<keyword evidence="5" id="KW-0067">ATP-binding</keyword>
<organism evidence="9 10">
    <name type="scientific">Cyclostephanos tholiformis</name>
    <dbReference type="NCBI Taxonomy" id="382380"/>
    <lineage>
        <taxon>Eukaryota</taxon>
        <taxon>Sar</taxon>
        <taxon>Stramenopiles</taxon>
        <taxon>Ochrophyta</taxon>
        <taxon>Bacillariophyta</taxon>
        <taxon>Coscinodiscophyceae</taxon>
        <taxon>Thalassiosirophycidae</taxon>
        <taxon>Stephanodiscales</taxon>
        <taxon>Stephanodiscaceae</taxon>
        <taxon>Cyclostephanos</taxon>
    </lineage>
</organism>
<evidence type="ECO:0000256" key="3">
    <source>
        <dbReference type="ARBA" id="ARBA00022741"/>
    </source>
</evidence>
<dbReference type="GO" id="GO:0005524">
    <property type="term" value="F:ATP binding"/>
    <property type="evidence" value="ECO:0007669"/>
    <property type="project" value="UniProtKB-KW"/>
</dbReference>
<feature type="region of interest" description="Disordered" evidence="6">
    <location>
        <begin position="258"/>
        <end position="339"/>
    </location>
</feature>
<evidence type="ECO:0000256" key="7">
    <source>
        <dbReference type="SAM" id="SignalP"/>
    </source>
</evidence>
<feature type="region of interest" description="Disordered" evidence="6">
    <location>
        <begin position="436"/>
        <end position="455"/>
    </location>
</feature>
<feature type="region of interest" description="Disordered" evidence="6">
    <location>
        <begin position="118"/>
        <end position="226"/>
    </location>
</feature>
<dbReference type="Gene3D" id="1.10.510.10">
    <property type="entry name" value="Transferase(Phosphotransferase) domain 1"/>
    <property type="match status" value="1"/>
</dbReference>
<evidence type="ECO:0000256" key="2">
    <source>
        <dbReference type="ARBA" id="ARBA00022679"/>
    </source>
</evidence>
<reference evidence="9 10" key="1">
    <citation type="submission" date="2024-10" db="EMBL/GenBank/DDBJ databases">
        <title>Updated reference genomes for cyclostephanoid diatoms.</title>
        <authorList>
            <person name="Roberts W.R."/>
            <person name="Alverson A.J."/>
        </authorList>
    </citation>
    <scope>NUCLEOTIDE SEQUENCE [LARGE SCALE GENOMIC DNA]</scope>
    <source>
        <strain evidence="9 10">AJA228-03</strain>
    </source>
</reference>
<dbReference type="PANTHER" id="PTHR24345">
    <property type="entry name" value="SERINE/THREONINE-PROTEIN KINASE PLK"/>
    <property type="match status" value="1"/>
</dbReference>
<dbReference type="PROSITE" id="PS50011">
    <property type="entry name" value="PROTEIN_KINASE_DOM"/>
    <property type="match status" value="1"/>
</dbReference>
<evidence type="ECO:0000256" key="1">
    <source>
        <dbReference type="ARBA" id="ARBA00022527"/>
    </source>
</evidence>
<gene>
    <name evidence="9" type="ORF">ACHAXA_000120</name>
</gene>
<keyword evidence="3" id="KW-0547">Nucleotide-binding</keyword>
<proteinExistence type="predicted"/>
<feature type="compositionally biased region" description="Basic and acidic residues" evidence="6">
    <location>
        <begin position="118"/>
        <end position="131"/>
    </location>
</feature>
<feature type="domain" description="Protein kinase" evidence="8">
    <location>
        <begin position="462"/>
        <end position="823"/>
    </location>
</feature>
<comment type="caution">
    <text evidence="9">The sequence shown here is derived from an EMBL/GenBank/DDBJ whole genome shotgun (WGS) entry which is preliminary data.</text>
</comment>
<accession>A0ABD3RXW3</accession>
<keyword evidence="7" id="KW-0732">Signal</keyword>
<keyword evidence="10" id="KW-1185">Reference proteome</keyword>
<dbReference type="GO" id="GO:0004674">
    <property type="term" value="F:protein serine/threonine kinase activity"/>
    <property type="evidence" value="ECO:0007669"/>
    <property type="project" value="UniProtKB-KW"/>
</dbReference>
<evidence type="ECO:0000256" key="4">
    <source>
        <dbReference type="ARBA" id="ARBA00022777"/>
    </source>
</evidence>
<dbReference type="EMBL" id="JALLPB020000120">
    <property type="protein sequence ID" value="KAL3817070.1"/>
    <property type="molecule type" value="Genomic_DNA"/>
</dbReference>
<keyword evidence="4" id="KW-0418">Kinase</keyword>
<name>A0ABD3RXW3_9STRA</name>
<dbReference type="Proteomes" id="UP001530377">
    <property type="component" value="Unassembled WGS sequence"/>
</dbReference>
<feature type="compositionally biased region" description="Low complexity" evidence="6">
    <location>
        <begin position="205"/>
        <end position="218"/>
    </location>
</feature>
<dbReference type="SUPFAM" id="SSF56112">
    <property type="entry name" value="Protein kinase-like (PK-like)"/>
    <property type="match status" value="1"/>
</dbReference>
<sequence length="831" mass="92363">MSSRPSSSSLVAVVAIVVTSFVSDVRTNTTTTCRALLSSPPPRRRVTGRSIGRRNMEPLGGNVPGGDAGAMTDDAPARAGTTSSSHRREAWGGTIGEVGGWGGDGWTIAIDRRHLGDRRRGVDDRDEDYRDPPSIVTHLPIPSSTSTSSTSDPRPFFDAYYSGGGGHDARRREGAGDDDDDDYVDARRQDRRRRRSYLRSAPLRSSPTTSPITSSTTTNAAPHALHMREERDMIATMEGQRRELDEWMMTGGTTTTTYVSRGGADATSTSTSSCAKTDWSGGGGECGGRQRRGGDEKGLTTTTTTTTTFDPAIPPHGSSSSSSSSPFSPRRPSTPPRLLVGVPMPVVHMRTNSDFPGCDLPMSLWNTRADHPGNFDDAAYSECVVLEYASVLVPWDDDDDDGGRRDGYVRDDECDGRRSPIVVVIDGERYRLREVKEGAVMPRPPPSSSSSSSSDRLSDRAYWLRSELRGAIYGRVRRGTVLRRLDPPVRVIVHKDDDDDMTIEAGWMSTSDHVAIKEISWDLVSEHGPNLAEDPIKEVAAMQYLQAFVRDERLRRRRRRGEDGYDDSTMTTMALSTNNVGMMDEEEEDVHVMMPLDLLSDETSLYSITPYCNGGRLLDRVERKGRFSEPEARHWMRQILKGLSCLKRAGVAHRDMSPENLMVHDDKVYIIDMGMCLRIPTSCDYYDYDEIASDDTMERHGWSPRGRRHLSRRSLILPQTPCGKWYYLSPEVCLSDGPFDGPAVDLWAAGVILFVMLTGSPPWEEPRLSDDNFRLMTAGHIGRMLEERRTGLSADAMDLLQSMLYLDPADRLSLEQVCAHPWMTHREHILP</sequence>
<evidence type="ECO:0000256" key="6">
    <source>
        <dbReference type="SAM" id="MobiDB-lite"/>
    </source>
</evidence>
<keyword evidence="2" id="KW-0808">Transferase</keyword>
<protein>
    <recommendedName>
        <fullName evidence="8">Protein kinase domain-containing protein</fullName>
    </recommendedName>
</protein>